<feature type="compositionally biased region" description="Basic and acidic residues" evidence="2">
    <location>
        <begin position="256"/>
        <end position="278"/>
    </location>
</feature>
<dbReference type="OrthoDB" id="278430at2759"/>
<feature type="compositionally biased region" description="Pro residues" evidence="2">
    <location>
        <begin position="62"/>
        <end position="75"/>
    </location>
</feature>
<feature type="compositionally biased region" description="Low complexity" evidence="2">
    <location>
        <begin position="201"/>
        <end position="233"/>
    </location>
</feature>
<evidence type="ECO:0000313" key="7">
    <source>
        <dbReference type="Proteomes" id="UP000658997"/>
    </source>
</evidence>
<dbReference type="Pfam" id="PF12752">
    <property type="entry name" value="SUZ"/>
    <property type="match status" value="1"/>
</dbReference>
<feature type="compositionally biased region" description="Polar residues" evidence="2">
    <location>
        <begin position="300"/>
        <end position="313"/>
    </location>
</feature>
<feature type="compositionally biased region" description="Low complexity" evidence="2">
    <location>
        <begin position="598"/>
        <end position="622"/>
    </location>
</feature>
<dbReference type="Gene3D" id="3.30.1370.50">
    <property type="entry name" value="R3H-like domain"/>
    <property type="match status" value="1"/>
</dbReference>
<feature type="region of interest" description="Disordered" evidence="2">
    <location>
        <begin position="299"/>
        <end position="388"/>
    </location>
</feature>
<proteinExistence type="predicted"/>
<feature type="compositionally biased region" description="Low complexity" evidence="2">
    <location>
        <begin position="573"/>
        <end position="585"/>
    </location>
</feature>
<feature type="region of interest" description="Disordered" evidence="2">
    <location>
        <begin position="200"/>
        <end position="278"/>
    </location>
</feature>
<dbReference type="InterPro" id="IPR051937">
    <property type="entry name" value="R3H_domain_containing"/>
</dbReference>
<reference evidence="5" key="3">
    <citation type="submission" date="2018-08" db="EMBL/GenBank/DDBJ databases">
        <authorList>
            <person name="Guldener U."/>
        </authorList>
    </citation>
    <scope>NUCLEOTIDE SEQUENCE</scope>
    <source>
        <strain evidence="5">UB2</strain>
    </source>
</reference>
<keyword evidence="7" id="KW-1185">Reference proteome</keyword>
<feature type="compositionally biased region" description="Low complexity" evidence="2">
    <location>
        <begin position="639"/>
        <end position="654"/>
    </location>
</feature>
<feature type="compositionally biased region" description="Gly residues" evidence="2">
    <location>
        <begin position="629"/>
        <end position="638"/>
    </location>
</feature>
<feature type="region of interest" description="Disordered" evidence="2">
    <location>
        <begin position="47"/>
        <end position="82"/>
    </location>
</feature>
<organism evidence="4 6">
    <name type="scientific">Ustilago bromivora</name>
    <dbReference type="NCBI Taxonomy" id="307758"/>
    <lineage>
        <taxon>Eukaryota</taxon>
        <taxon>Fungi</taxon>
        <taxon>Dikarya</taxon>
        <taxon>Basidiomycota</taxon>
        <taxon>Ustilaginomycotina</taxon>
        <taxon>Ustilaginomycetes</taxon>
        <taxon>Ustilaginales</taxon>
        <taxon>Ustilaginaceae</taxon>
        <taxon>Ustilago</taxon>
    </lineage>
</organism>
<dbReference type="Proteomes" id="UP000179920">
    <property type="component" value="Chromosome XIV"/>
</dbReference>
<dbReference type="PROSITE" id="PS51673">
    <property type="entry name" value="SUZ"/>
    <property type="match status" value="1"/>
</dbReference>
<feature type="region of interest" description="Disordered" evidence="2">
    <location>
        <begin position="533"/>
        <end position="660"/>
    </location>
</feature>
<dbReference type="CDD" id="cd02642">
    <property type="entry name" value="R3H_encore_like"/>
    <property type="match status" value="1"/>
</dbReference>
<evidence type="ECO:0000313" key="6">
    <source>
        <dbReference type="Proteomes" id="UP000179920"/>
    </source>
</evidence>
<feature type="compositionally biased region" description="Basic and acidic residues" evidence="2">
    <location>
        <begin position="314"/>
        <end position="325"/>
    </location>
</feature>
<dbReference type="InterPro" id="IPR036867">
    <property type="entry name" value="R3H_dom_sf"/>
</dbReference>
<keyword evidence="1" id="KW-0597">Phosphoprotein</keyword>
<feature type="compositionally biased region" description="Low complexity" evidence="2">
    <location>
        <begin position="355"/>
        <end position="366"/>
    </location>
</feature>
<reference evidence="4" key="1">
    <citation type="submission" date="2016-04" db="EMBL/GenBank/DDBJ databases">
        <authorList>
            <person name="Evans L.H."/>
            <person name="Alamgir A."/>
            <person name="Owens N."/>
            <person name="Weber N.D."/>
            <person name="Virtaneva K."/>
            <person name="Barbian K."/>
            <person name="Babar A."/>
            <person name="Rosenke K."/>
        </authorList>
    </citation>
    <scope>NUCLEOTIDE SEQUENCE</scope>
    <source>
        <strain evidence="4">UB2112</strain>
    </source>
</reference>
<dbReference type="GO" id="GO:0006012">
    <property type="term" value="P:galactose metabolic process"/>
    <property type="evidence" value="ECO:0007669"/>
    <property type="project" value="TreeGrafter"/>
</dbReference>
<evidence type="ECO:0000259" key="3">
    <source>
        <dbReference type="PROSITE" id="PS51673"/>
    </source>
</evidence>
<feature type="region of interest" description="Disordered" evidence="2">
    <location>
        <begin position="480"/>
        <end position="506"/>
    </location>
</feature>
<dbReference type="InterPro" id="IPR001374">
    <property type="entry name" value="R3H_dom"/>
</dbReference>
<dbReference type="InterPro" id="IPR024771">
    <property type="entry name" value="SUZ"/>
</dbReference>
<dbReference type="EMBL" id="ULHB01000081">
    <property type="protein sequence ID" value="SYW80644.1"/>
    <property type="molecule type" value="Genomic_DNA"/>
</dbReference>
<name>A0A1K0HC56_9BASI</name>
<feature type="domain" description="SUZ" evidence="3">
    <location>
        <begin position="209"/>
        <end position="297"/>
    </location>
</feature>
<evidence type="ECO:0000256" key="2">
    <source>
        <dbReference type="SAM" id="MobiDB-lite"/>
    </source>
</evidence>
<gene>
    <name evidence="5" type="ORF">UBRO2_03912</name>
    <name evidence="4" type="ORF">UBRO_05751</name>
</gene>
<dbReference type="AlphaFoldDB" id="A0A1K0HC56"/>
<evidence type="ECO:0000313" key="4">
    <source>
        <dbReference type="EMBL" id="SAM84486.1"/>
    </source>
</evidence>
<dbReference type="EMBL" id="LT558130">
    <property type="protein sequence ID" value="SAM84486.1"/>
    <property type="molecule type" value="Genomic_DNA"/>
</dbReference>
<dbReference type="PANTHER" id="PTHR15672">
    <property type="entry name" value="CAMP-REGULATED PHOSPHOPROTEIN 21 RELATED R3H DOMAIN CONTAINING PROTEIN"/>
    <property type="match status" value="1"/>
</dbReference>
<dbReference type="GO" id="GO:0003676">
    <property type="term" value="F:nucleic acid binding"/>
    <property type="evidence" value="ECO:0007669"/>
    <property type="project" value="InterPro"/>
</dbReference>
<feature type="compositionally biased region" description="Low complexity" evidence="2">
    <location>
        <begin position="326"/>
        <end position="340"/>
    </location>
</feature>
<evidence type="ECO:0000313" key="5">
    <source>
        <dbReference type="EMBL" id="SYW80644.1"/>
    </source>
</evidence>
<feature type="region of interest" description="Disordered" evidence="2">
    <location>
        <begin position="440"/>
        <end position="459"/>
    </location>
</feature>
<dbReference type="SUPFAM" id="SSF82708">
    <property type="entry name" value="R3H domain"/>
    <property type="match status" value="1"/>
</dbReference>
<protein>
    <recommendedName>
        <fullName evidence="3">SUZ domain-containing protein</fullName>
    </recommendedName>
</protein>
<dbReference type="Proteomes" id="UP000658997">
    <property type="component" value="Unassembled WGS sequence"/>
</dbReference>
<feature type="compositionally biased region" description="Polar residues" evidence="2">
    <location>
        <begin position="554"/>
        <end position="567"/>
    </location>
</feature>
<reference evidence="6" key="2">
    <citation type="submission" date="2016-04" db="EMBL/GenBank/DDBJ databases">
        <authorList>
            <person name="Guldener U."/>
            <person name="Guldener U."/>
        </authorList>
    </citation>
    <scope>NUCLEOTIDE SEQUENCE [LARGE SCALE GENOMIC DNA]</scope>
    <source>
        <strain evidence="6">UB2112</strain>
    </source>
</reference>
<accession>A0A1K0HC56</accession>
<dbReference type="Pfam" id="PF01424">
    <property type="entry name" value="R3H"/>
    <property type="match status" value="1"/>
</dbReference>
<dbReference type="PANTHER" id="PTHR15672:SF8">
    <property type="entry name" value="PROTEIN ENCORE"/>
    <property type="match status" value="1"/>
</dbReference>
<sequence>MTQLEPLADALAATSLRVDNAPDASSEPTTANLAKASFASALRAGQNATPSVVPKVVIPSTASPPPEPPPEPSPEPSTSAAPLVQVDDTILQAMRKRDDRIFFSQYENQMSAFVREPTRTSLELGSMNAYQRLLIHRCADQFQLEHHLDRATHCITLSKTPATLHPSALLSIRAREQIVQRDGIDPVSVHPAIASLASTDSAQAGASSPSPSASASSPSSPAMTPASFASSAAGTPKGAFKIMRRDPSNSRPSRFRSADNDMSDSEKAAAKARKDMTLEEREASYKAARARIFGDLAAISGSTSPTDSSTQLDQTKESDSVKDVAKASPSSSAASSPVASIAGGGRSGKNKKVPSSGSSVASQDGSTQRTRASGSRKGGASQAGDGLNDDLEFSRVLPVANAFGGVQQSSPLALPGHMMQGYFLASQLQQSHSNPNLRSRAPVFHPQGSTTTSYAQGGALRYPDMGVQPAQAEMDAFPALSSTTAGPNMNGVNGNQQQRNTSSGAWNRSQTGQEYLMKGVNLWAQQTSNYVQGGRLPQQSQPPPFYPQQPYQMPRSSLTPHYTTPQQPYAGPRSANSSRASSQRNTHQGRGQTRDDAVSVSSISSAASSRSASFSGSVAGSSTNQGLAHGNGSGGGKVGSPAPALSHPSLPARPTWLAPR</sequence>
<evidence type="ECO:0000256" key="1">
    <source>
        <dbReference type="ARBA" id="ARBA00022553"/>
    </source>
</evidence>